<dbReference type="InParanoid" id="M4BNN6"/>
<protein>
    <submittedName>
        <fullName evidence="1">Uncharacterized protein</fullName>
    </submittedName>
</protein>
<evidence type="ECO:0000313" key="2">
    <source>
        <dbReference type="Proteomes" id="UP000011713"/>
    </source>
</evidence>
<reference evidence="1" key="2">
    <citation type="submission" date="2015-06" db="UniProtKB">
        <authorList>
            <consortium name="EnsemblProtists"/>
        </authorList>
    </citation>
    <scope>IDENTIFICATION</scope>
    <source>
        <strain evidence="1">Emoy2</strain>
    </source>
</reference>
<name>M4BNN6_HYAAE</name>
<dbReference type="EnsemblProtists" id="HpaT808024">
    <property type="protein sequence ID" value="HpaP808024"/>
    <property type="gene ID" value="HpaG808024"/>
</dbReference>
<accession>M4BNN6</accession>
<reference evidence="2" key="1">
    <citation type="journal article" date="2010" name="Science">
        <title>Signatures of adaptation to obligate biotrophy in the Hyaloperonospora arabidopsidis genome.</title>
        <authorList>
            <person name="Baxter L."/>
            <person name="Tripathy S."/>
            <person name="Ishaque N."/>
            <person name="Boot N."/>
            <person name="Cabral A."/>
            <person name="Kemen E."/>
            <person name="Thines M."/>
            <person name="Ah-Fong A."/>
            <person name="Anderson R."/>
            <person name="Badejoko W."/>
            <person name="Bittner-Eddy P."/>
            <person name="Boore J.L."/>
            <person name="Chibucos M.C."/>
            <person name="Coates M."/>
            <person name="Dehal P."/>
            <person name="Delehaunty K."/>
            <person name="Dong S."/>
            <person name="Downton P."/>
            <person name="Dumas B."/>
            <person name="Fabro G."/>
            <person name="Fronick C."/>
            <person name="Fuerstenberg S.I."/>
            <person name="Fulton L."/>
            <person name="Gaulin E."/>
            <person name="Govers F."/>
            <person name="Hughes L."/>
            <person name="Humphray S."/>
            <person name="Jiang R.H."/>
            <person name="Judelson H."/>
            <person name="Kamoun S."/>
            <person name="Kyung K."/>
            <person name="Meijer H."/>
            <person name="Minx P."/>
            <person name="Morris P."/>
            <person name="Nelson J."/>
            <person name="Phuntumart V."/>
            <person name="Qutob D."/>
            <person name="Rehmany A."/>
            <person name="Rougon-Cardoso A."/>
            <person name="Ryden P."/>
            <person name="Torto-Alalibo T."/>
            <person name="Studholme D."/>
            <person name="Wang Y."/>
            <person name="Win J."/>
            <person name="Wood J."/>
            <person name="Clifton S.W."/>
            <person name="Rogers J."/>
            <person name="Van den Ackerveken G."/>
            <person name="Jones J.D."/>
            <person name="McDowell J.M."/>
            <person name="Beynon J."/>
            <person name="Tyler B.M."/>
        </authorList>
    </citation>
    <scope>NUCLEOTIDE SEQUENCE [LARGE SCALE GENOMIC DNA]</scope>
    <source>
        <strain evidence="2">Emoy2</strain>
    </source>
</reference>
<dbReference type="HOGENOM" id="CLU_2627223_0_0_1"/>
<evidence type="ECO:0000313" key="1">
    <source>
        <dbReference type="EnsemblProtists" id="HpaP808024"/>
    </source>
</evidence>
<proteinExistence type="predicted"/>
<dbReference type="VEuPathDB" id="FungiDB:HpaG808024"/>
<sequence>MAMENRQMTSSCLFYRFRCIVKAVELVERLALCEGYRACIESARFRRRPDLGFFGAPEAERLHWNRPCNEDKADCPMI</sequence>
<organism evidence="1 2">
    <name type="scientific">Hyaloperonospora arabidopsidis (strain Emoy2)</name>
    <name type="common">Downy mildew agent</name>
    <name type="synonym">Peronospora arabidopsidis</name>
    <dbReference type="NCBI Taxonomy" id="559515"/>
    <lineage>
        <taxon>Eukaryota</taxon>
        <taxon>Sar</taxon>
        <taxon>Stramenopiles</taxon>
        <taxon>Oomycota</taxon>
        <taxon>Peronosporomycetes</taxon>
        <taxon>Peronosporales</taxon>
        <taxon>Peronosporaceae</taxon>
        <taxon>Hyaloperonospora</taxon>
    </lineage>
</organism>
<dbReference type="Proteomes" id="UP000011713">
    <property type="component" value="Unassembled WGS sequence"/>
</dbReference>
<keyword evidence="2" id="KW-1185">Reference proteome</keyword>
<dbReference type="AlphaFoldDB" id="M4BNN6"/>
<dbReference type="EMBL" id="JH598462">
    <property type="status" value="NOT_ANNOTATED_CDS"/>
    <property type="molecule type" value="Genomic_DNA"/>
</dbReference>